<organism evidence="2">
    <name type="scientific">marine metagenome</name>
    <dbReference type="NCBI Taxonomy" id="408172"/>
    <lineage>
        <taxon>unclassified sequences</taxon>
        <taxon>metagenomes</taxon>
        <taxon>ecological metagenomes</taxon>
    </lineage>
</organism>
<protein>
    <submittedName>
        <fullName evidence="2">Uncharacterized protein</fullName>
    </submittedName>
</protein>
<feature type="region of interest" description="Disordered" evidence="1">
    <location>
        <begin position="1"/>
        <end position="22"/>
    </location>
</feature>
<dbReference type="GO" id="GO:0003677">
    <property type="term" value="F:DNA binding"/>
    <property type="evidence" value="ECO:0007669"/>
    <property type="project" value="InterPro"/>
</dbReference>
<accession>A0A382RCB9</accession>
<name>A0A382RCB9_9ZZZZ</name>
<dbReference type="SUPFAM" id="SSF46950">
    <property type="entry name" value="Double-stranded DNA-binding domain"/>
    <property type="match status" value="1"/>
</dbReference>
<reference evidence="2" key="1">
    <citation type="submission" date="2018-05" db="EMBL/GenBank/DDBJ databases">
        <authorList>
            <person name="Lanie J.A."/>
            <person name="Ng W.-L."/>
            <person name="Kazmierczak K.M."/>
            <person name="Andrzejewski T.M."/>
            <person name="Davidsen T.M."/>
            <person name="Wayne K.J."/>
            <person name="Tettelin H."/>
            <person name="Glass J.I."/>
            <person name="Rusch D."/>
            <person name="Podicherti R."/>
            <person name="Tsui H.-C.T."/>
            <person name="Winkler M.E."/>
        </authorList>
    </citation>
    <scope>NUCLEOTIDE SEQUENCE</scope>
</reference>
<gene>
    <name evidence="2" type="ORF">METZ01_LOCUS348173</name>
</gene>
<evidence type="ECO:0000313" key="2">
    <source>
        <dbReference type="EMBL" id="SVC95319.1"/>
    </source>
</evidence>
<feature type="compositionally biased region" description="Basic and acidic residues" evidence="1">
    <location>
        <begin position="8"/>
        <end position="22"/>
    </location>
</feature>
<dbReference type="InterPro" id="IPR036883">
    <property type="entry name" value="PDCD5-like_sf"/>
</dbReference>
<feature type="non-terminal residue" evidence="2">
    <location>
        <position position="42"/>
    </location>
</feature>
<proteinExistence type="predicted"/>
<evidence type="ECO:0000256" key="1">
    <source>
        <dbReference type="SAM" id="MobiDB-lite"/>
    </source>
</evidence>
<dbReference type="AlphaFoldDB" id="A0A382RCB9"/>
<sequence>MSYPNQDDENKASQEKDSQLKAQKEIMLKQVLSADARLRLNN</sequence>
<dbReference type="EMBL" id="UINC01120686">
    <property type="protein sequence ID" value="SVC95319.1"/>
    <property type="molecule type" value="Genomic_DNA"/>
</dbReference>